<dbReference type="Proteomes" id="UP000242501">
    <property type="component" value="Unassembled WGS sequence"/>
</dbReference>
<dbReference type="OrthoDB" id="8610081at2"/>
<accession>A0A1G6KET5</accession>
<dbReference type="EMBL" id="FMYL01000017">
    <property type="protein sequence ID" value="SDC29464.1"/>
    <property type="molecule type" value="Genomic_DNA"/>
</dbReference>
<gene>
    <name evidence="1" type="ORF">SAMN05421733_11712</name>
</gene>
<dbReference type="AlphaFoldDB" id="A0A1G6KET5"/>
<organism evidence="1 2">
    <name type="scientific">Acinetobacter boissieri</name>
    <dbReference type="NCBI Taxonomy" id="1219383"/>
    <lineage>
        <taxon>Bacteria</taxon>
        <taxon>Pseudomonadati</taxon>
        <taxon>Pseudomonadota</taxon>
        <taxon>Gammaproteobacteria</taxon>
        <taxon>Moraxellales</taxon>
        <taxon>Moraxellaceae</taxon>
        <taxon>Acinetobacter</taxon>
    </lineage>
</organism>
<dbReference type="RefSeq" id="WP_092750146.1">
    <property type="nucleotide sequence ID" value="NZ_FMYL01000017.1"/>
</dbReference>
<name>A0A1G6KET5_9GAMM</name>
<evidence type="ECO:0000313" key="2">
    <source>
        <dbReference type="Proteomes" id="UP000242501"/>
    </source>
</evidence>
<keyword evidence="2" id="KW-1185">Reference proteome</keyword>
<dbReference type="STRING" id="1219383.SAMN05421733_11712"/>
<sequence>MLSPVWFSPIYSSKAQETKKWFGTSFKDIVDYPEYKKIEETYPRTDAQQQRYMQILDARIAFKNNYLDFQPIPKENAPTMMYGEGLRKDLHQFLPGFFKTLDSLVVTQECLDLLMQFNLGEHIQFFPLPLYDLEKNELVNHETYYVMSIADWRSFLMPEFCEGRIKDRDVIKNGYHIYALGVGEEFDNAIALSSEASNCDLDLWHDPALEDSLFMSNRLKQALENAGFLANFHICATKLIHKS</sequence>
<evidence type="ECO:0000313" key="1">
    <source>
        <dbReference type="EMBL" id="SDC29464.1"/>
    </source>
</evidence>
<reference evidence="2" key="1">
    <citation type="submission" date="2016-09" db="EMBL/GenBank/DDBJ databases">
        <authorList>
            <person name="Varghese N."/>
            <person name="Submissions S."/>
        </authorList>
    </citation>
    <scope>NUCLEOTIDE SEQUENCE [LARGE SCALE GENOMIC DNA]</scope>
    <source>
        <strain evidence="2">ANC 4422</strain>
    </source>
</reference>
<protein>
    <submittedName>
        <fullName evidence="1">Uncharacterized protein</fullName>
    </submittedName>
</protein>
<proteinExistence type="predicted"/>